<feature type="region of interest" description="Disordered" evidence="1">
    <location>
        <begin position="350"/>
        <end position="389"/>
    </location>
</feature>
<evidence type="ECO:0000313" key="4">
    <source>
        <dbReference type="Proteomes" id="UP001187471"/>
    </source>
</evidence>
<dbReference type="GO" id="GO:0031011">
    <property type="term" value="C:Ino80 complex"/>
    <property type="evidence" value="ECO:0007669"/>
    <property type="project" value="InterPro"/>
</dbReference>
<dbReference type="Gene3D" id="2.60.200.20">
    <property type="match status" value="1"/>
</dbReference>
<dbReference type="InterPro" id="IPR000253">
    <property type="entry name" value="FHA_dom"/>
</dbReference>
<dbReference type="InterPro" id="IPR008984">
    <property type="entry name" value="SMAD_FHA_dom_sf"/>
</dbReference>
<dbReference type="InterPro" id="IPR025999">
    <property type="entry name" value="MCRS_N"/>
</dbReference>
<dbReference type="GO" id="GO:0071339">
    <property type="term" value="C:MLL1 complex"/>
    <property type="evidence" value="ECO:0007669"/>
    <property type="project" value="InterPro"/>
</dbReference>
<dbReference type="InterPro" id="IPR037912">
    <property type="entry name" value="MCRS1"/>
</dbReference>
<dbReference type="Pfam" id="PF00498">
    <property type="entry name" value="FHA"/>
    <property type="match status" value="1"/>
</dbReference>
<dbReference type="GO" id="GO:0045944">
    <property type="term" value="P:positive regulation of transcription by RNA polymerase II"/>
    <property type="evidence" value="ECO:0007669"/>
    <property type="project" value="TreeGrafter"/>
</dbReference>
<keyword evidence="4" id="KW-1185">Reference proteome</keyword>
<dbReference type="InterPro" id="IPR007321">
    <property type="entry name" value="Transposase_28"/>
</dbReference>
<feature type="compositionally biased region" description="Basic and acidic residues" evidence="1">
    <location>
        <begin position="551"/>
        <end position="567"/>
    </location>
</feature>
<feature type="region of interest" description="Disordered" evidence="1">
    <location>
        <begin position="546"/>
        <end position="573"/>
    </location>
</feature>
<feature type="domain" description="FHA" evidence="2">
    <location>
        <begin position="772"/>
        <end position="828"/>
    </location>
</feature>
<dbReference type="PROSITE" id="PS50006">
    <property type="entry name" value="FHA_DOMAIN"/>
    <property type="match status" value="1"/>
</dbReference>
<feature type="compositionally biased region" description="Basic and acidic residues" evidence="1">
    <location>
        <begin position="224"/>
        <end position="238"/>
    </location>
</feature>
<dbReference type="Pfam" id="PF13325">
    <property type="entry name" value="MCRS_N"/>
    <property type="match status" value="1"/>
</dbReference>
<dbReference type="SUPFAM" id="SSF49879">
    <property type="entry name" value="SMAD/FHA domain"/>
    <property type="match status" value="1"/>
</dbReference>
<dbReference type="GO" id="GO:0002151">
    <property type="term" value="F:G-quadruplex RNA binding"/>
    <property type="evidence" value="ECO:0007669"/>
    <property type="project" value="InterPro"/>
</dbReference>
<comment type="caution">
    <text evidence="3">The sequence shown here is derived from an EMBL/GenBank/DDBJ whole genome shotgun (WGS) entry which is preliminary data.</text>
</comment>
<dbReference type="Proteomes" id="UP001187471">
    <property type="component" value="Unassembled WGS sequence"/>
</dbReference>
<accession>A0AA88SH30</accession>
<reference evidence="3" key="1">
    <citation type="submission" date="2022-12" db="EMBL/GenBank/DDBJ databases">
        <title>Draft genome assemblies for two species of Escallonia (Escalloniales).</title>
        <authorList>
            <person name="Chanderbali A."/>
            <person name="Dervinis C."/>
            <person name="Anghel I."/>
            <person name="Soltis D."/>
            <person name="Soltis P."/>
            <person name="Zapata F."/>
        </authorList>
    </citation>
    <scope>NUCLEOTIDE SEQUENCE</scope>
    <source>
        <strain evidence="3">UCBG92.1500</strain>
        <tissue evidence="3">Leaf</tissue>
    </source>
</reference>
<protein>
    <recommendedName>
        <fullName evidence="2">FHA domain-containing protein</fullName>
    </recommendedName>
</protein>
<evidence type="ECO:0000313" key="3">
    <source>
        <dbReference type="EMBL" id="KAK2990460.1"/>
    </source>
</evidence>
<feature type="region of interest" description="Disordered" evidence="1">
    <location>
        <begin position="665"/>
        <end position="691"/>
    </location>
</feature>
<dbReference type="AlphaFoldDB" id="A0AA88SH30"/>
<dbReference type="EMBL" id="JAVXUO010000644">
    <property type="protein sequence ID" value="KAK2990460.1"/>
    <property type="molecule type" value="Genomic_DNA"/>
</dbReference>
<dbReference type="SMART" id="SM00240">
    <property type="entry name" value="FHA"/>
    <property type="match status" value="1"/>
</dbReference>
<sequence>MASPWIPEDDLLLKNAVEAGASLEALAKGAIQFSRRFTFHELRDRWHSLLYDPDISTQASARMVEHEHLSKLNGADNFKRRGEVNQKRKVGSIRRQYYGMRKRIRSELLTSTDLGFLSGPRLNDGSGHGGNFQEHLRLDELQDENCMLGDGVSDTYGFEETDFDILRRVFPEALGDIVATSAVDETGNEFHSGHQNAVQDNCPSRIVRKESPYGFPEDASSMRNDGRGSFEPSGEHKDAHHVIEDNTTIFGQCMNVDSIDPSHVPLDGKVLGTEDSETKQLASSDAMHVNSQSTCSGFGVRQHFNSPDSDGSASLHTMGFSSPLPRLPLWKTMEDISAPAMPVIASCIDRTQGPEGTSALPDDGDSKKASPSGTDAHSEPLLRDGENGGDLINASAVSVGEFADLSDSLLNFTNDDELLFMDVDGKEMMDKSCSENLNIKVLSSTSNAQEGDVCKLEKKACSSGLDNIASSVPGDQQGICHSKVQVQTTSVLVLDTPEISARNTYCTLNTEDTEIPCNDDIFLLIHPATSFPSSSRRPIILDSCEPLSSSADEKDNERGHLMDRGKDPAQSFTRSHVVGPSMLPESVQRHPLVGCVAKSDVPDSERLVLLPVEVKKAGGVSKPCRSTNAAPVTIKGGVLEEDVSKVESKVPATLAAFTETPLHAGAGSIRTAPPESVGNPSTSDLDESDSDGDVPYFSDIEAMILEMDLGPYEEDSYINRQVSRYQYDDTKRTIIRLEQCARSSMQRAMSSHGALAILYGRRLKHYIRKTEVMLGRSTDDTDVDIDLRKEGRANQVSRRQAMIKMETDGSFSLKNLGKSSISVNGKAVATGNLLGLSSNTSRISLGYVPGTNQTFLEINLIRGMNFVFEINHRYVRQYVDSISKKHHGTSTPQASTSFPRKDALGEIKDEAEDKFVEDTWFAADEKRNKMTKESIVELLEECPLPPPFSARVPALQEPANYGTDLETSVYKGQIRSGYRVPMHPFAVAFFNHYKMAPGQLVPNGWRKLVGLIYLVQTSGYPVMVHDFMRLYLEVCFIKNVAKSVGWYYIHNRIRVMKGGSQIQQRLALPILLHS</sequence>
<dbReference type="PANTHER" id="PTHR13233:SF14">
    <property type="entry name" value="MICROSPHERULE PROTEIN"/>
    <property type="match status" value="1"/>
</dbReference>
<feature type="compositionally biased region" description="Basic and acidic residues" evidence="1">
    <location>
        <begin position="376"/>
        <end position="386"/>
    </location>
</feature>
<evidence type="ECO:0000256" key="1">
    <source>
        <dbReference type="SAM" id="MobiDB-lite"/>
    </source>
</evidence>
<feature type="region of interest" description="Disordered" evidence="1">
    <location>
        <begin position="212"/>
        <end position="238"/>
    </location>
</feature>
<proteinExistence type="predicted"/>
<dbReference type="GO" id="GO:0044545">
    <property type="term" value="C:NSL complex"/>
    <property type="evidence" value="ECO:0007669"/>
    <property type="project" value="TreeGrafter"/>
</dbReference>
<dbReference type="PANTHER" id="PTHR13233">
    <property type="entry name" value="MICROSPHERULE PROTEIN 1"/>
    <property type="match status" value="1"/>
</dbReference>
<dbReference type="Pfam" id="PF04195">
    <property type="entry name" value="Transposase_28"/>
    <property type="match status" value="1"/>
</dbReference>
<evidence type="ECO:0000259" key="2">
    <source>
        <dbReference type="PROSITE" id="PS50006"/>
    </source>
</evidence>
<gene>
    <name evidence="3" type="ORF">RJ640_011208</name>
</gene>
<name>A0AA88SH30_9ASTE</name>
<organism evidence="3 4">
    <name type="scientific">Escallonia rubra</name>
    <dbReference type="NCBI Taxonomy" id="112253"/>
    <lineage>
        <taxon>Eukaryota</taxon>
        <taxon>Viridiplantae</taxon>
        <taxon>Streptophyta</taxon>
        <taxon>Embryophyta</taxon>
        <taxon>Tracheophyta</taxon>
        <taxon>Spermatophyta</taxon>
        <taxon>Magnoliopsida</taxon>
        <taxon>eudicotyledons</taxon>
        <taxon>Gunneridae</taxon>
        <taxon>Pentapetalae</taxon>
        <taxon>asterids</taxon>
        <taxon>campanulids</taxon>
        <taxon>Escalloniales</taxon>
        <taxon>Escalloniaceae</taxon>
        <taxon>Escallonia</taxon>
    </lineage>
</organism>